<evidence type="ECO:0000256" key="1">
    <source>
        <dbReference type="SAM" id="MobiDB-lite"/>
    </source>
</evidence>
<name>A0A822Y471_NELNU</name>
<sequence>MARELGSRKERRTRKWRSEEAAVAKELGSDDLLPCYHRATTSRFAIADPQNKERSDHLPMETTLEYPLPSPVSNGPAPADSNVSINWSFFDMFPMGSEDSVSDFGIFSGFDDYLANYFPSSLDSLDEGTTN</sequence>
<comment type="caution">
    <text evidence="2">The sequence shown here is derived from an EMBL/GenBank/DDBJ whole genome shotgun (WGS) entry which is preliminary data.</text>
</comment>
<accession>A0A822Y471</accession>
<protein>
    <submittedName>
        <fullName evidence="2">Uncharacterized protein</fullName>
    </submittedName>
</protein>
<organism evidence="2 3">
    <name type="scientific">Nelumbo nucifera</name>
    <name type="common">Sacred lotus</name>
    <dbReference type="NCBI Taxonomy" id="4432"/>
    <lineage>
        <taxon>Eukaryota</taxon>
        <taxon>Viridiplantae</taxon>
        <taxon>Streptophyta</taxon>
        <taxon>Embryophyta</taxon>
        <taxon>Tracheophyta</taxon>
        <taxon>Spermatophyta</taxon>
        <taxon>Magnoliopsida</taxon>
        <taxon>Proteales</taxon>
        <taxon>Nelumbonaceae</taxon>
        <taxon>Nelumbo</taxon>
    </lineage>
</organism>
<evidence type="ECO:0000313" key="2">
    <source>
        <dbReference type="EMBL" id="DAD28724.1"/>
    </source>
</evidence>
<reference evidence="2 3" key="1">
    <citation type="journal article" date="2020" name="Mol. Biol. Evol.">
        <title>Distinct Expression and Methylation Patterns for Genes with Different Fates following a Single Whole-Genome Duplication in Flowering Plants.</title>
        <authorList>
            <person name="Shi T."/>
            <person name="Rahmani R.S."/>
            <person name="Gugger P.F."/>
            <person name="Wang M."/>
            <person name="Li H."/>
            <person name="Zhang Y."/>
            <person name="Li Z."/>
            <person name="Wang Q."/>
            <person name="Van de Peer Y."/>
            <person name="Marchal K."/>
            <person name="Chen J."/>
        </authorList>
    </citation>
    <scope>NUCLEOTIDE SEQUENCE [LARGE SCALE GENOMIC DNA]</scope>
    <source>
        <tissue evidence="2">Leaf</tissue>
    </source>
</reference>
<dbReference type="AlphaFoldDB" id="A0A822Y471"/>
<keyword evidence="3" id="KW-1185">Reference proteome</keyword>
<gene>
    <name evidence="2" type="ORF">HUJ06_030192</name>
</gene>
<dbReference type="Proteomes" id="UP000607653">
    <property type="component" value="Unassembled WGS sequence"/>
</dbReference>
<proteinExistence type="predicted"/>
<feature type="region of interest" description="Disordered" evidence="1">
    <location>
        <begin position="1"/>
        <end position="20"/>
    </location>
</feature>
<evidence type="ECO:0000313" key="3">
    <source>
        <dbReference type="Proteomes" id="UP000607653"/>
    </source>
</evidence>
<dbReference type="EMBL" id="DUZY01000002">
    <property type="protein sequence ID" value="DAD28724.1"/>
    <property type="molecule type" value="Genomic_DNA"/>
</dbReference>